<dbReference type="Pfam" id="PF00400">
    <property type="entry name" value="WD40"/>
    <property type="match status" value="1"/>
</dbReference>
<dbReference type="Gene3D" id="1.20.5.170">
    <property type="match status" value="1"/>
</dbReference>
<dbReference type="EMBL" id="UXSR01005593">
    <property type="protein sequence ID" value="VDD82895.1"/>
    <property type="molecule type" value="Genomic_DNA"/>
</dbReference>
<evidence type="ECO:0000256" key="4">
    <source>
        <dbReference type="ARBA" id="ARBA00022816"/>
    </source>
</evidence>
<proteinExistence type="inferred from homology"/>
<sequence>MSGFSFGTPTTSVSSKPSGFSFGLLGTGQNATTASPSFSFGSATTTASTVSSSFSLGTPVATTNATSTTATLRPGFGLPALGNNPTTTSTSVPGIGISSGLSTPAAPAFGTQATTSTTSAAKSMFGFGLDSKPAVTTASTAVVSFAAPATTVAAPVTSNFAFGSRPTSTSVATTAAAPATSSISFAATTAAISGTTTTTGVLNFGGSTTTTPSFSLDTAKFATTNSPAVASTTSTTSVPVSSAAQPSANTSLTYRQLEDMVNKWTYELDEQSRNFSVELKQLNTADRVLTANAEKISDLHAKIEACKAGQSRIEQELEFVESQQRILEDLLEPLEQAAADLPPSQQHADAEREAIFQVCINTDLELGQLLGELKEMAERVNAVTADLESATGGDGDGVVLAGSTDKTTNVIGQVTHILNSHMHSLNWLNQNTREFNFFSKLLAFLKSPNSILLPRCANIKSSETHHLEAQPSVLRPVKRIACGQGAVRAVRFNADGQYCLTAGGNRSIRLWNPSVGRLLKTYVGHGGEVSDVQVSSLLDAHFTCVANSNTSLSLLLFAKDSSTSHWL</sequence>
<dbReference type="InterPro" id="IPR001680">
    <property type="entry name" value="WD40_rpt"/>
</dbReference>
<dbReference type="Pfam" id="PF05064">
    <property type="entry name" value="Nsp1_C"/>
    <property type="match status" value="1"/>
</dbReference>
<evidence type="ECO:0000256" key="6">
    <source>
        <dbReference type="ARBA" id="ARBA00023010"/>
    </source>
</evidence>
<keyword evidence="6" id="KW-0811">Translocation</keyword>
<dbReference type="PROSITE" id="PS50082">
    <property type="entry name" value="WD_REPEATS_2"/>
    <property type="match status" value="1"/>
</dbReference>
<dbReference type="SUPFAM" id="SSF50978">
    <property type="entry name" value="WD40 repeat-like"/>
    <property type="match status" value="1"/>
</dbReference>
<dbReference type="GO" id="GO:0017056">
    <property type="term" value="F:structural constituent of nuclear pore"/>
    <property type="evidence" value="ECO:0007669"/>
    <property type="project" value="InterPro"/>
</dbReference>
<comment type="similarity">
    <text evidence="2">Belongs to the nucleoporin NSP1/NUP62 family.</text>
</comment>
<dbReference type="GO" id="GO:0006405">
    <property type="term" value="P:RNA export from nucleus"/>
    <property type="evidence" value="ECO:0007669"/>
    <property type="project" value="TreeGrafter"/>
</dbReference>
<dbReference type="GO" id="GO:0005543">
    <property type="term" value="F:phospholipid binding"/>
    <property type="evidence" value="ECO:0007669"/>
    <property type="project" value="TreeGrafter"/>
</dbReference>
<evidence type="ECO:0000256" key="9">
    <source>
        <dbReference type="PROSITE-ProRule" id="PRU00221"/>
    </source>
</evidence>
<dbReference type="STRING" id="53468.A0A0R3UMD0"/>
<dbReference type="PANTHER" id="PTHR12084:SF0">
    <property type="entry name" value="NUCLEAR PORE GLYCOPROTEIN P62"/>
    <property type="match status" value="1"/>
</dbReference>
<evidence type="ECO:0000313" key="11">
    <source>
        <dbReference type="EMBL" id="VDD82895.1"/>
    </source>
</evidence>
<accession>A0A0R3UMD0</accession>
<dbReference type="InterPro" id="IPR026010">
    <property type="entry name" value="NSP1/NUP62"/>
</dbReference>
<dbReference type="InterPro" id="IPR015943">
    <property type="entry name" value="WD40/YVTN_repeat-like_dom_sf"/>
</dbReference>
<dbReference type="SMART" id="SM00320">
    <property type="entry name" value="WD40"/>
    <property type="match status" value="3"/>
</dbReference>
<keyword evidence="5" id="KW-0653">Protein transport</keyword>
<feature type="repeat" description="WD" evidence="9">
    <location>
        <begin position="480"/>
        <end position="521"/>
    </location>
</feature>
<evidence type="ECO:0000256" key="7">
    <source>
        <dbReference type="ARBA" id="ARBA00023132"/>
    </source>
</evidence>
<gene>
    <name evidence="11" type="ORF">MCOS_LOCUS8898</name>
</gene>
<dbReference type="InterPro" id="IPR007758">
    <property type="entry name" value="Nucleoporin_NSP1_C"/>
</dbReference>
<dbReference type="OrthoDB" id="344345at2759"/>
<dbReference type="GO" id="GO:0044613">
    <property type="term" value="C:nuclear pore central transport channel"/>
    <property type="evidence" value="ECO:0007669"/>
    <property type="project" value="TreeGrafter"/>
</dbReference>
<protein>
    <recommendedName>
        <fullName evidence="10">Nucleoporin NSP1-like C-terminal domain-containing protein</fullName>
    </recommendedName>
</protein>
<dbReference type="AlphaFoldDB" id="A0A0R3UMD0"/>
<comment type="subcellular location">
    <subcellularLocation>
        <location evidence="1">Nucleus</location>
        <location evidence="1">Nuclear pore complex</location>
    </subcellularLocation>
</comment>
<dbReference type="GO" id="GO:0006606">
    <property type="term" value="P:protein import into nucleus"/>
    <property type="evidence" value="ECO:0007669"/>
    <property type="project" value="TreeGrafter"/>
</dbReference>
<keyword evidence="7" id="KW-0906">Nuclear pore complex</keyword>
<keyword evidence="3" id="KW-0813">Transport</keyword>
<evidence type="ECO:0000256" key="3">
    <source>
        <dbReference type="ARBA" id="ARBA00022448"/>
    </source>
</evidence>
<keyword evidence="4" id="KW-0509">mRNA transport</keyword>
<dbReference type="GO" id="GO:0051028">
    <property type="term" value="P:mRNA transport"/>
    <property type="evidence" value="ECO:0007669"/>
    <property type="project" value="UniProtKB-KW"/>
</dbReference>
<evidence type="ECO:0000256" key="8">
    <source>
        <dbReference type="ARBA" id="ARBA00023242"/>
    </source>
</evidence>
<name>A0A0R3UMD0_MESCO</name>
<dbReference type="InterPro" id="IPR036322">
    <property type="entry name" value="WD40_repeat_dom_sf"/>
</dbReference>
<evidence type="ECO:0000256" key="5">
    <source>
        <dbReference type="ARBA" id="ARBA00022927"/>
    </source>
</evidence>
<keyword evidence="12" id="KW-1185">Reference proteome</keyword>
<evidence type="ECO:0000259" key="10">
    <source>
        <dbReference type="Pfam" id="PF05064"/>
    </source>
</evidence>
<feature type="domain" description="Nucleoporin NSP1-like C-terminal" evidence="10">
    <location>
        <begin position="245"/>
        <end position="350"/>
    </location>
</feature>
<evidence type="ECO:0000313" key="12">
    <source>
        <dbReference type="Proteomes" id="UP000267029"/>
    </source>
</evidence>
<keyword evidence="8" id="KW-0539">Nucleus</keyword>
<dbReference type="Gene3D" id="2.130.10.10">
    <property type="entry name" value="YVTN repeat-like/Quinoprotein amine dehydrogenase"/>
    <property type="match status" value="1"/>
</dbReference>
<dbReference type="Proteomes" id="UP000267029">
    <property type="component" value="Unassembled WGS sequence"/>
</dbReference>
<organism evidence="11 12">
    <name type="scientific">Mesocestoides corti</name>
    <name type="common">Flatworm</name>
    <dbReference type="NCBI Taxonomy" id="53468"/>
    <lineage>
        <taxon>Eukaryota</taxon>
        <taxon>Metazoa</taxon>
        <taxon>Spiralia</taxon>
        <taxon>Lophotrochozoa</taxon>
        <taxon>Platyhelminthes</taxon>
        <taxon>Cestoda</taxon>
        <taxon>Eucestoda</taxon>
        <taxon>Cyclophyllidea</taxon>
        <taxon>Mesocestoididae</taxon>
        <taxon>Mesocestoides</taxon>
    </lineage>
</organism>
<keyword evidence="9" id="KW-0853">WD repeat</keyword>
<reference evidence="11 12" key="1">
    <citation type="submission" date="2018-10" db="EMBL/GenBank/DDBJ databases">
        <authorList>
            <consortium name="Pathogen Informatics"/>
        </authorList>
    </citation>
    <scope>NUCLEOTIDE SEQUENCE [LARGE SCALE GENOMIC DNA]</scope>
</reference>
<evidence type="ECO:0000256" key="2">
    <source>
        <dbReference type="ARBA" id="ARBA00005911"/>
    </source>
</evidence>
<evidence type="ECO:0000256" key="1">
    <source>
        <dbReference type="ARBA" id="ARBA00004567"/>
    </source>
</evidence>
<dbReference type="PANTHER" id="PTHR12084">
    <property type="entry name" value="NUCLEAR PORE GLYCOPROTEIN P62-RELATED"/>
    <property type="match status" value="1"/>
</dbReference>